<comment type="caution">
    <text evidence="9">The sequence shown here is derived from an EMBL/GenBank/DDBJ whole genome shotgun (WGS) entry which is preliminary data.</text>
</comment>
<name>A0ABV7YTP3_9BACT</name>
<organism evidence="9 10">
    <name type="scientific">Lacihabitans lacunae</name>
    <dbReference type="NCBI Taxonomy" id="1028214"/>
    <lineage>
        <taxon>Bacteria</taxon>
        <taxon>Pseudomonadati</taxon>
        <taxon>Bacteroidota</taxon>
        <taxon>Cytophagia</taxon>
        <taxon>Cytophagales</taxon>
        <taxon>Leadbetterellaceae</taxon>
        <taxon>Lacihabitans</taxon>
    </lineage>
</organism>
<accession>A0ABV7YTP3</accession>
<comment type="similarity">
    <text evidence="1 6">Belongs to the metallo-dependent hydrolases superfamily. Adenine deaminase family.</text>
</comment>
<reference evidence="10" key="1">
    <citation type="journal article" date="2019" name="Int. J. Syst. Evol. Microbiol.">
        <title>The Global Catalogue of Microorganisms (GCM) 10K type strain sequencing project: providing services to taxonomists for standard genome sequencing and annotation.</title>
        <authorList>
            <consortium name="The Broad Institute Genomics Platform"/>
            <consortium name="The Broad Institute Genome Sequencing Center for Infectious Disease"/>
            <person name="Wu L."/>
            <person name="Ma J."/>
        </authorList>
    </citation>
    <scope>NUCLEOTIDE SEQUENCE [LARGE SCALE GENOMIC DNA]</scope>
    <source>
        <strain evidence="10">CECT 7956</strain>
    </source>
</reference>
<gene>
    <name evidence="6 9" type="primary">ade</name>
    <name evidence="9" type="ORF">ACFOOI_06595</name>
</gene>
<sequence length="546" mass="59868">MQIIEANIVNIFDNTVFHGEISIHEGRIYQIKKLGDTKEHLQYAMPGFIDAHVHVESSMLTPSQFGKLAVVHGTVGTVSDPHEIANVLGKEGVKFMIENGKTIPFKFCFGAPSCVPATSFETAGAQITSEDIADLLASEDIGYLAEMMNYPGAIHEDPEVMSKIAIAKKYFKPIDGHAPGLRGEDAVKYFSHGISTDHECFTFEEAEEKLNLGVKILIREGSAAKNFDALIGLAENKSSEMMFCSDDKHPDDLVEGHINLLVKRAVAKGLNLFKALRMASLNPVRHYNLKIGLLREGEAADFIMVDNLEDLNVTQTYIDGKLVAQDGVSMIENITSKTPNQFNAKKIEIGQLAMKFEENTRSIRVIQVNEGQLVTDEFLFEINPNAIGFREDLRKADILKIVVYNRYTNAEPAIGYIKGFGLRTGAIASSVAHDSHNIIAVGVDDKAIMDAINLVVREKGGISAVGIDTMGVLPLPVAGIMSNKDGYEVAKDYTQIDQFAKDEIGCVLKSPFMSLSFMALLVIPSLKLSDKGLFDGNKFEFVSLAQ</sequence>
<evidence type="ECO:0000256" key="2">
    <source>
        <dbReference type="ARBA" id="ARBA00012782"/>
    </source>
</evidence>
<dbReference type="PANTHER" id="PTHR11113:SF2">
    <property type="entry name" value="ADENINE DEAMINASE"/>
    <property type="match status" value="1"/>
</dbReference>
<dbReference type="GO" id="GO:0000034">
    <property type="term" value="F:adenine deaminase activity"/>
    <property type="evidence" value="ECO:0007669"/>
    <property type="project" value="UniProtKB-EC"/>
</dbReference>
<dbReference type="SUPFAM" id="SSF51338">
    <property type="entry name" value="Composite domain of metallo-dependent hydrolases"/>
    <property type="match status" value="1"/>
</dbReference>
<dbReference type="PANTHER" id="PTHR11113">
    <property type="entry name" value="N-ACETYLGLUCOSAMINE-6-PHOSPHATE DEACETYLASE"/>
    <property type="match status" value="1"/>
</dbReference>
<dbReference type="HAMAP" id="MF_01518">
    <property type="entry name" value="Adenine_deamin"/>
    <property type="match status" value="1"/>
</dbReference>
<dbReference type="InterPro" id="IPR006680">
    <property type="entry name" value="Amidohydro-rel"/>
</dbReference>
<evidence type="ECO:0000313" key="10">
    <source>
        <dbReference type="Proteomes" id="UP001595616"/>
    </source>
</evidence>
<evidence type="ECO:0000256" key="5">
    <source>
        <dbReference type="ARBA" id="ARBA00047720"/>
    </source>
</evidence>
<dbReference type="CDD" id="cd01295">
    <property type="entry name" value="AdeC"/>
    <property type="match status" value="1"/>
</dbReference>
<dbReference type="InterPro" id="IPR011059">
    <property type="entry name" value="Metal-dep_hydrolase_composite"/>
</dbReference>
<dbReference type="Pfam" id="PF13382">
    <property type="entry name" value="Adenine_deam_C"/>
    <property type="match status" value="1"/>
</dbReference>
<keyword evidence="4 6" id="KW-0464">Manganese</keyword>
<evidence type="ECO:0000313" key="9">
    <source>
        <dbReference type="EMBL" id="MFC3810316.1"/>
    </source>
</evidence>
<comment type="catalytic activity">
    <reaction evidence="5 6">
        <text>adenine + H2O + H(+) = hypoxanthine + NH4(+)</text>
        <dbReference type="Rhea" id="RHEA:23688"/>
        <dbReference type="ChEBI" id="CHEBI:15377"/>
        <dbReference type="ChEBI" id="CHEBI:15378"/>
        <dbReference type="ChEBI" id="CHEBI:16708"/>
        <dbReference type="ChEBI" id="CHEBI:17368"/>
        <dbReference type="ChEBI" id="CHEBI:28938"/>
        <dbReference type="EC" id="3.5.4.2"/>
    </reaction>
</comment>
<protein>
    <recommendedName>
        <fullName evidence="2 6">Adenine deaminase</fullName>
        <shortName evidence="6">Adenase</shortName>
        <shortName evidence="6">Adenine aminase</shortName>
        <ecNumber evidence="2 6">3.5.4.2</ecNumber>
    </recommendedName>
</protein>
<dbReference type="EMBL" id="JBHRYQ010000001">
    <property type="protein sequence ID" value="MFC3810316.1"/>
    <property type="molecule type" value="Genomic_DNA"/>
</dbReference>
<dbReference type="Gene3D" id="3.20.20.140">
    <property type="entry name" value="Metal-dependent hydrolases"/>
    <property type="match status" value="1"/>
</dbReference>
<dbReference type="NCBIfam" id="TIGR01178">
    <property type="entry name" value="ade"/>
    <property type="match status" value="1"/>
</dbReference>
<comment type="cofactor">
    <cofactor evidence="6">
        <name>Mn(2+)</name>
        <dbReference type="ChEBI" id="CHEBI:29035"/>
    </cofactor>
</comment>
<dbReference type="Pfam" id="PF01979">
    <property type="entry name" value="Amidohydro_1"/>
    <property type="match status" value="1"/>
</dbReference>
<feature type="domain" description="Amidohydrolase-related" evidence="7">
    <location>
        <begin position="43"/>
        <end position="323"/>
    </location>
</feature>
<proteinExistence type="inferred from homology"/>
<dbReference type="InterPro" id="IPR032466">
    <property type="entry name" value="Metal_Hydrolase"/>
</dbReference>
<evidence type="ECO:0000256" key="1">
    <source>
        <dbReference type="ARBA" id="ARBA00006773"/>
    </source>
</evidence>
<dbReference type="EC" id="3.5.4.2" evidence="2 6"/>
<dbReference type="Gene3D" id="2.30.40.10">
    <property type="entry name" value="Urease, subunit C, domain 1"/>
    <property type="match status" value="1"/>
</dbReference>
<keyword evidence="3 6" id="KW-0378">Hydrolase</keyword>
<evidence type="ECO:0000256" key="6">
    <source>
        <dbReference type="HAMAP-Rule" id="MF_01518"/>
    </source>
</evidence>
<keyword evidence="10" id="KW-1185">Reference proteome</keyword>
<dbReference type="InterPro" id="IPR026912">
    <property type="entry name" value="Adenine_deam_C"/>
</dbReference>
<dbReference type="InterPro" id="IPR006679">
    <property type="entry name" value="Adenine_deam"/>
</dbReference>
<evidence type="ECO:0000256" key="4">
    <source>
        <dbReference type="ARBA" id="ARBA00023211"/>
    </source>
</evidence>
<evidence type="ECO:0000259" key="8">
    <source>
        <dbReference type="Pfam" id="PF13382"/>
    </source>
</evidence>
<dbReference type="Proteomes" id="UP001595616">
    <property type="component" value="Unassembled WGS sequence"/>
</dbReference>
<evidence type="ECO:0000256" key="3">
    <source>
        <dbReference type="ARBA" id="ARBA00022801"/>
    </source>
</evidence>
<feature type="domain" description="Adenine deaminase C-terminal" evidence="8">
    <location>
        <begin position="373"/>
        <end position="540"/>
    </location>
</feature>
<evidence type="ECO:0000259" key="7">
    <source>
        <dbReference type="Pfam" id="PF01979"/>
    </source>
</evidence>
<dbReference type="RefSeq" id="WP_379836351.1">
    <property type="nucleotide sequence ID" value="NZ_JBHRYQ010000001.1"/>
</dbReference>
<dbReference type="SUPFAM" id="SSF51556">
    <property type="entry name" value="Metallo-dependent hydrolases"/>
    <property type="match status" value="1"/>
</dbReference>